<dbReference type="InterPro" id="IPR000572">
    <property type="entry name" value="OxRdtase_Mopterin-bd_dom"/>
</dbReference>
<dbReference type="InterPro" id="IPR036374">
    <property type="entry name" value="OxRdtase_Mopterin-bd_sf"/>
</dbReference>
<dbReference type="AlphaFoldDB" id="A0AAE4YGA3"/>
<dbReference type="EMBL" id="JAABNR010000018">
    <property type="protein sequence ID" value="NBZ89175.1"/>
    <property type="molecule type" value="Genomic_DNA"/>
</dbReference>
<reference evidence="3" key="1">
    <citation type="submission" date="2020-01" db="EMBL/GenBank/DDBJ databases">
        <authorList>
            <person name="Chen W.-M."/>
        </authorList>
    </citation>
    <scope>NUCLEOTIDE SEQUENCE</scope>
    <source>
        <strain evidence="3">CYK-10</strain>
    </source>
</reference>
<gene>
    <name evidence="3" type="ORF">GV832_16420</name>
</gene>
<feature type="domain" description="Oxidoreductase molybdopterin-binding" evidence="2">
    <location>
        <begin position="71"/>
        <end position="143"/>
    </location>
</feature>
<sequence length="170" mass="18141">MIKNLRATILAGACALMAGAALADTLPAPQGEVILTVSGAISTLNGAEVLALDQRLLDSLPQHSFTTSTIWTEGTATYSGVLLRDLLAASGAKGATVKLTALNDYTITMPAADAREDGPLLAYLADGEPMSRRDKGPVWLIYPFDDVASYRTEQTYARSIWQLNRIEIAN</sequence>
<dbReference type="Proteomes" id="UP001193501">
    <property type="component" value="Unassembled WGS sequence"/>
</dbReference>
<keyword evidence="4" id="KW-1185">Reference proteome</keyword>
<dbReference type="Pfam" id="PF00174">
    <property type="entry name" value="Oxidored_molyb"/>
    <property type="match status" value="1"/>
</dbReference>
<dbReference type="SUPFAM" id="SSF56524">
    <property type="entry name" value="Oxidoreductase molybdopterin-binding domain"/>
    <property type="match status" value="1"/>
</dbReference>
<protein>
    <submittedName>
        <fullName evidence="3">Molybdopterin-dependent oxidoreductase</fullName>
    </submittedName>
</protein>
<organism evidence="3 4">
    <name type="scientific">Stagnihabitans tardus</name>
    <dbReference type="NCBI Taxonomy" id="2699202"/>
    <lineage>
        <taxon>Bacteria</taxon>
        <taxon>Pseudomonadati</taxon>
        <taxon>Pseudomonadota</taxon>
        <taxon>Alphaproteobacteria</taxon>
        <taxon>Rhodobacterales</taxon>
        <taxon>Paracoccaceae</taxon>
        <taxon>Stagnihabitans</taxon>
    </lineage>
</organism>
<keyword evidence="1" id="KW-0732">Signal</keyword>
<evidence type="ECO:0000313" key="4">
    <source>
        <dbReference type="Proteomes" id="UP001193501"/>
    </source>
</evidence>
<feature type="signal peptide" evidence="1">
    <location>
        <begin position="1"/>
        <end position="23"/>
    </location>
</feature>
<evidence type="ECO:0000259" key="2">
    <source>
        <dbReference type="Pfam" id="PF00174"/>
    </source>
</evidence>
<name>A0AAE4YGA3_9RHOB</name>
<proteinExistence type="predicted"/>
<accession>A0AAE4YGA3</accession>
<evidence type="ECO:0000313" key="3">
    <source>
        <dbReference type="EMBL" id="NBZ89175.1"/>
    </source>
</evidence>
<dbReference type="Gene3D" id="3.90.420.10">
    <property type="entry name" value="Oxidoreductase, molybdopterin-binding domain"/>
    <property type="match status" value="1"/>
</dbReference>
<feature type="chain" id="PRO_5041973841" evidence="1">
    <location>
        <begin position="24"/>
        <end position="170"/>
    </location>
</feature>
<comment type="caution">
    <text evidence="3">The sequence shown here is derived from an EMBL/GenBank/DDBJ whole genome shotgun (WGS) entry which is preliminary data.</text>
</comment>
<evidence type="ECO:0000256" key="1">
    <source>
        <dbReference type="SAM" id="SignalP"/>
    </source>
</evidence>